<evidence type="ECO:0000256" key="3">
    <source>
        <dbReference type="ARBA" id="ARBA00022892"/>
    </source>
</evidence>
<keyword evidence="4 6" id="KW-0333">Golgi apparatus</keyword>
<dbReference type="Proteomes" id="UP000015354">
    <property type="component" value="Unassembled WGS sequence"/>
</dbReference>
<keyword evidence="1 6" id="KW-0813">Transport</keyword>
<reference evidence="7 8" key="1">
    <citation type="journal article" date="2013" name="PLoS ONE">
        <title>Predicting the Proteins of Angomonas deanei, Strigomonas culicis and Their Respective Endosymbionts Reveals New Aspects of the Trypanosomatidae Family.</title>
        <authorList>
            <person name="Motta M.C."/>
            <person name="Martins A.C."/>
            <person name="de Souza S.S."/>
            <person name="Catta-Preta C.M."/>
            <person name="Silva R."/>
            <person name="Klein C.C."/>
            <person name="de Almeida L.G."/>
            <person name="de Lima Cunha O."/>
            <person name="Ciapina L.P."/>
            <person name="Brocchi M."/>
            <person name="Colabardini A.C."/>
            <person name="de Araujo Lima B."/>
            <person name="Machado C.R."/>
            <person name="de Almeida Soares C.M."/>
            <person name="Probst C.M."/>
            <person name="de Menezes C.B."/>
            <person name="Thompson C.E."/>
            <person name="Bartholomeu D.C."/>
            <person name="Gradia D.F."/>
            <person name="Pavoni D.P."/>
            <person name="Grisard E.C."/>
            <person name="Fantinatti-Garboggini F."/>
            <person name="Marchini F.K."/>
            <person name="Rodrigues-Luiz G.F."/>
            <person name="Wagner G."/>
            <person name="Goldman G.H."/>
            <person name="Fietto J.L."/>
            <person name="Elias M.C."/>
            <person name="Goldman M.H."/>
            <person name="Sagot M.F."/>
            <person name="Pereira M."/>
            <person name="Stoco P.H."/>
            <person name="de Mendonca-Neto R.P."/>
            <person name="Teixeira S.M."/>
            <person name="Maciel T.E."/>
            <person name="de Oliveira Mendes T.A."/>
            <person name="Urmenyi T.P."/>
            <person name="de Souza W."/>
            <person name="Schenkman S."/>
            <person name="de Vasconcelos A.T."/>
        </authorList>
    </citation>
    <scope>NUCLEOTIDE SEQUENCE [LARGE SCALE GENOMIC DNA]</scope>
</reference>
<dbReference type="PANTHER" id="PTHR23249:SF16">
    <property type="entry name" value="TRAFFICKING PROTEIN PARTICLE COMPLEX SUBUNIT 1"/>
    <property type="match status" value="1"/>
</dbReference>
<keyword evidence="8" id="KW-1185">Reference proteome</keyword>
<name>S9UYG8_9TRYP</name>
<dbReference type="GO" id="GO:0030008">
    <property type="term" value="C:TRAPP complex"/>
    <property type="evidence" value="ECO:0007669"/>
    <property type="project" value="UniProtKB-UniRule"/>
</dbReference>
<dbReference type="OrthoDB" id="246406at2759"/>
<dbReference type="EMBL" id="ATMH01000854">
    <property type="protein sequence ID" value="EPY35902.1"/>
    <property type="molecule type" value="Genomic_DNA"/>
</dbReference>
<keyword evidence="3 6" id="KW-0931">ER-Golgi transport</keyword>
<evidence type="ECO:0000313" key="8">
    <source>
        <dbReference type="Proteomes" id="UP000015354"/>
    </source>
</evidence>
<evidence type="ECO:0000256" key="1">
    <source>
        <dbReference type="ARBA" id="ARBA00022448"/>
    </source>
</evidence>
<evidence type="ECO:0000313" key="7">
    <source>
        <dbReference type="EMBL" id="EPY35902.1"/>
    </source>
</evidence>
<organism evidence="7 8">
    <name type="scientific">Strigomonas culicis</name>
    <dbReference type="NCBI Taxonomy" id="28005"/>
    <lineage>
        <taxon>Eukaryota</taxon>
        <taxon>Discoba</taxon>
        <taxon>Euglenozoa</taxon>
        <taxon>Kinetoplastea</taxon>
        <taxon>Metakinetoplastina</taxon>
        <taxon>Trypanosomatida</taxon>
        <taxon>Trypanosomatidae</taxon>
        <taxon>Strigomonadinae</taxon>
        <taxon>Strigomonas</taxon>
    </lineage>
</organism>
<sequence length="179" mass="20124">MTLFCIYIFNRYGDTIFYKQWKRPRSVPEGEGSLVGGFIYTLQHISSQMSTTGTGGLRAVQTPFYKLHYFQTLTGYRVALLTDKDMNTAFAQMVLAEMFKGPFTSCVTKCPTYTHAQGVVISGSEFEEGLDALFRSKKDDMNDPVALSVCVSVRIDCGGWLIRCACFCLFCLIPLFTVY</sequence>
<dbReference type="InterPro" id="IPR007233">
    <property type="entry name" value="TRAPPC"/>
</dbReference>
<comment type="caution">
    <text evidence="7">The sequence shown here is derived from an EMBL/GenBank/DDBJ whole genome shotgun (WGS) entry which is preliminary data.</text>
</comment>
<dbReference type="PANTHER" id="PTHR23249">
    <property type="entry name" value="TRAFFICKING PROTEIN PARTICLE COMPLEX SUBUNIT"/>
    <property type="match status" value="1"/>
</dbReference>
<dbReference type="SMART" id="SM01399">
    <property type="entry name" value="Sybindin"/>
    <property type="match status" value="1"/>
</dbReference>
<dbReference type="GO" id="GO:0006888">
    <property type="term" value="P:endoplasmic reticulum to Golgi vesicle-mediated transport"/>
    <property type="evidence" value="ECO:0007669"/>
    <property type="project" value="UniProtKB-UniRule"/>
</dbReference>
<protein>
    <recommendedName>
        <fullName evidence="6">Trafficking protein particle complex subunit</fullName>
    </recommendedName>
</protein>
<dbReference type="GO" id="GO:0005783">
    <property type="term" value="C:endoplasmic reticulum"/>
    <property type="evidence" value="ECO:0007669"/>
    <property type="project" value="UniProtKB-SubCell"/>
</dbReference>
<dbReference type="Gene3D" id="3.30.450.70">
    <property type="match status" value="1"/>
</dbReference>
<gene>
    <name evidence="7" type="ORF">STCU_00854</name>
</gene>
<evidence type="ECO:0000256" key="4">
    <source>
        <dbReference type="ARBA" id="ARBA00023034"/>
    </source>
</evidence>
<evidence type="ECO:0000256" key="6">
    <source>
        <dbReference type="RuleBase" id="RU366065"/>
    </source>
</evidence>
<evidence type="ECO:0000256" key="5">
    <source>
        <dbReference type="ARBA" id="ARBA00038167"/>
    </source>
</evidence>
<dbReference type="InterPro" id="IPR011012">
    <property type="entry name" value="Longin-like_dom_sf"/>
</dbReference>
<comment type="similarity">
    <text evidence="5">Belongs to the TRAPP small subunits family. BET5 subfamily.</text>
</comment>
<dbReference type="GO" id="GO:0005794">
    <property type="term" value="C:Golgi apparatus"/>
    <property type="evidence" value="ECO:0007669"/>
    <property type="project" value="UniProtKB-SubCell"/>
</dbReference>
<keyword evidence="2 6" id="KW-0256">Endoplasmic reticulum</keyword>
<comment type="subunit">
    <text evidence="6">Part of the multisubunit transport protein particle (TRAPP) complex.</text>
</comment>
<proteinExistence type="inferred from homology"/>
<evidence type="ECO:0000256" key="2">
    <source>
        <dbReference type="ARBA" id="ARBA00022824"/>
    </source>
</evidence>
<dbReference type="AlphaFoldDB" id="S9UYG8"/>
<accession>S9UYG8</accession>
<comment type="subcellular location">
    <subcellularLocation>
        <location evidence="6">Endoplasmic reticulum</location>
    </subcellularLocation>
    <subcellularLocation>
        <location evidence="6">Golgi apparatus</location>
        <location evidence="6">cis-Golgi network</location>
    </subcellularLocation>
</comment>
<dbReference type="Pfam" id="PF04099">
    <property type="entry name" value="Sybindin"/>
    <property type="match status" value="1"/>
</dbReference>
<dbReference type="SUPFAM" id="SSF64356">
    <property type="entry name" value="SNARE-like"/>
    <property type="match status" value="1"/>
</dbReference>